<dbReference type="InParanoid" id="A0A4Q1BLG7"/>
<dbReference type="Proteomes" id="UP000289152">
    <property type="component" value="Unassembled WGS sequence"/>
</dbReference>
<dbReference type="EMBL" id="SDIL01000045">
    <property type="protein sequence ID" value="RXK38614.1"/>
    <property type="molecule type" value="Genomic_DNA"/>
</dbReference>
<comment type="caution">
    <text evidence="1">The sequence shown here is derived from an EMBL/GenBank/DDBJ whole genome shotgun (WGS) entry which is preliminary data.</text>
</comment>
<sequence>MPSYEQFHNQFDIVQSVSVEEHQSKLSHEVIAGGAAFEACRAYEDKCSREGRPANHRLAKEIIAGLAASIVDREFESKGLNWLDRERAKWKAQEEAQSCLVREDYELDSEF</sequence>
<dbReference type="OMA" id="KHHAKEQ"/>
<dbReference type="InterPro" id="IPR022234">
    <property type="entry name" value="DUF3759"/>
</dbReference>
<dbReference type="PANTHER" id="PTHR37450:SF1">
    <property type="entry name" value="CIPC PROTEIN"/>
    <property type="match status" value="1"/>
</dbReference>
<name>A0A4Q1BLG7_TREME</name>
<dbReference type="Pfam" id="PF12585">
    <property type="entry name" value="DUF3759"/>
    <property type="match status" value="1"/>
</dbReference>
<keyword evidence="2" id="KW-1185">Reference proteome</keyword>
<dbReference type="PANTHER" id="PTHR37450">
    <property type="entry name" value="CIPC PROTEIN"/>
    <property type="match status" value="1"/>
</dbReference>
<reference evidence="1 2" key="1">
    <citation type="submission" date="2016-06" db="EMBL/GenBank/DDBJ databases">
        <title>Evolution of pathogenesis and genome organization in the Tremellales.</title>
        <authorList>
            <person name="Cuomo C."/>
            <person name="Litvintseva A."/>
            <person name="Heitman J."/>
            <person name="Chen Y."/>
            <person name="Sun S."/>
            <person name="Springer D."/>
            <person name="Dromer F."/>
            <person name="Young S."/>
            <person name="Zeng Q."/>
            <person name="Chapman S."/>
            <person name="Gujja S."/>
            <person name="Saif S."/>
            <person name="Birren B."/>
        </authorList>
    </citation>
    <scope>NUCLEOTIDE SEQUENCE [LARGE SCALE GENOMIC DNA]</scope>
    <source>
        <strain evidence="1 2">ATCC 28783</strain>
    </source>
</reference>
<accession>A0A4Q1BLG7</accession>
<proteinExistence type="predicted"/>
<protein>
    <submittedName>
        <fullName evidence="1">Uncharacterized protein</fullName>
    </submittedName>
</protein>
<evidence type="ECO:0000313" key="1">
    <source>
        <dbReference type="EMBL" id="RXK38614.1"/>
    </source>
</evidence>
<dbReference type="AlphaFoldDB" id="A0A4Q1BLG7"/>
<gene>
    <name evidence="1" type="ORF">M231_04120</name>
</gene>
<evidence type="ECO:0000313" key="2">
    <source>
        <dbReference type="Proteomes" id="UP000289152"/>
    </source>
</evidence>
<dbReference type="VEuPathDB" id="FungiDB:TREMEDRAFT_62272"/>
<organism evidence="1 2">
    <name type="scientific">Tremella mesenterica</name>
    <name type="common">Jelly fungus</name>
    <dbReference type="NCBI Taxonomy" id="5217"/>
    <lineage>
        <taxon>Eukaryota</taxon>
        <taxon>Fungi</taxon>
        <taxon>Dikarya</taxon>
        <taxon>Basidiomycota</taxon>
        <taxon>Agaricomycotina</taxon>
        <taxon>Tremellomycetes</taxon>
        <taxon>Tremellales</taxon>
        <taxon>Tremellaceae</taxon>
        <taxon>Tremella</taxon>
    </lineage>
</organism>
<dbReference type="OrthoDB" id="9895617at2759"/>